<sequence length="88" mass="10289">MTAVEWLVEQLAKNGVLHSSDIAKAKEMEEEQIYKAISDEFNNYIRRTTTMHELVIQDCINNGDIIPFDDTKHEKKYDNLKERNGRFG</sequence>
<gene>
    <name evidence="1" type="ORF">UFOVP391_13</name>
</gene>
<name>A0A6J7X0C7_9CAUD</name>
<dbReference type="EMBL" id="LR798325">
    <property type="protein sequence ID" value="CAB5223892.1"/>
    <property type="molecule type" value="Genomic_DNA"/>
</dbReference>
<reference evidence="1" key="1">
    <citation type="submission" date="2020-05" db="EMBL/GenBank/DDBJ databases">
        <authorList>
            <person name="Chiriac C."/>
            <person name="Salcher M."/>
            <person name="Ghai R."/>
            <person name="Kavagutti S V."/>
        </authorList>
    </citation>
    <scope>NUCLEOTIDE SEQUENCE</scope>
</reference>
<accession>A0A6J7X0C7</accession>
<proteinExistence type="predicted"/>
<evidence type="ECO:0000313" key="1">
    <source>
        <dbReference type="EMBL" id="CAB5223892.1"/>
    </source>
</evidence>
<organism evidence="1">
    <name type="scientific">uncultured Caudovirales phage</name>
    <dbReference type="NCBI Taxonomy" id="2100421"/>
    <lineage>
        <taxon>Viruses</taxon>
        <taxon>Duplodnaviria</taxon>
        <taxon>Heunggongvirae</taxon>
        <taxon>Uroviricota</taxon>
        <taxon>Caudoviricetes</taxon>
        <taxon>Peduoviridae</taxon>
        <taxon>Maltschvirus</taxon>
        <taxon>Maltschvirus maltsch</taxon>
    </lineage>
</organism>
<protein>
    <submittedName>
        <fullName evidence="1">Uncharacterized protein</fullName>
    </submittedName>
</protein>